<dbReference type="CDD" id="cd07786">
    <property type="entry name" value="FGGY_EcGK_like"/>
    <property type="match status" value="1"/>
</dbReference>
<dbReference type="GO" id="GO:0019563">
    <property type="term" value="P:glycerol catabolic process"/>
    <property type="evidence" value="ECO:0007669"/>
    <property type="project" value="UniProtKB-UniRule"/>
</dbReference>
<evidence type="ECO:0000256" key="5">
    <source>
        <dbReference type="ARBA" id="ARBA00022777"/>
    </source>
</evidence>
<feature type="binding site" evidence="9">
    <location>
        <position position="264"/>
    </location>
    <ligand>
        <name>ATP</name>
        <dbReference type="ChEBI" id="CHEBI:30616"/>
    </ligand>
</feature>
<dbReference type="GO" id="GO:0006072">
    <property type="term" value="P:glycerol-3-phosphate metabolic process"/>
    <property type="evidence" value="ECO:0007669"/>
    <property type="project" value="InterPro"/>
</dbReference>
<dbReference type="PROSITE" id="PS00933">
    <property type="entry name" value="FGGY_KINASES_1"/>
    <property type="match status" value="1"/>
</dbReference>
<feature type="binding site" evidence="9">
    <location>
        <position position="13"/>
    </location>
    <ligand>
        <name>ATP</name>
        <dbReference type="ChEBI" id="CHEBI:30616"/>
    </ligand>
</feature>
<evidence type="ECO:0000256" key="10">
    <source>
        <dbReference type="RuleBase" id="RU003733"/>
    </source>
</evidence>
<feature type="domain" description="Carbohydrate kinase FGGY N-terminal" evidence="11">
    <location>
        <begin position="4"/>
        <end position="249"/>
    </location>
</feature>
<evidence type="ECO:0000256" key="9">
    <source>
        <dbReference type="HAMAP-Rule" id="MF_00186"/>
    </source>
</evidence>
<dbReference type="InterPro" id="IPR018483">
    <property type="entry name" value="Carb_kinase_FGGY_CS"/>
</dbReference>
<feature type="binding site" evidence="9">
    <location>
        <position position="82"/>
    </location>
    <ligand>
        <name>glycerol</name>
        <dbReference type="ChEBI" id="CHEBI:17754"/>
    </ligand>
</feature>
<comment type="catalytic activity">
    <reaction evidence="8 9">
        <text>glycerol + ATP = sn-glycerol 3-phosphate + ADP + H(+)</text>
        <dbReference type="Rhea" id="RHEA:21644"/>
        <dbReference type="ChEBI" id="CHEBI:15378"/>
        <dbReference type="ChEBI" id="CHEBI:17754"/>
        <dbReference type="ChEBI" id="CHEBI:30616"/>
        <dbReference type="ChEBI" id="CHEBI:57597"/>
        <dbReference type="ChEBI" id="CHEBI:456216"/>
        <dbReference type="EC" id="2.7.1.30"/>
    </reaction>
</comment>
<evidence type="ECO:0000256" key="3">
    <source>
        <dbReference type="ARBA" id="ARBA00022679"/>
    </source>
</evidence>
<feature type="binding site" evidence="9">
    <location>
        <position position="15"/>
    </location>
    <ligand>
        <name>ADP</name>
        <dbReference type="ChEBI" id="CHEBI:456216"/>
    </ligand>
</feature>
<keyword evidence="6 9" id="KW-0319">Glycerol metabolism</keyword>
<feature type="binding site" evidence="9">
    <location>
        <position position="12"/>
    </location>
    <ligand>
        <name>ATP</name>
        <dbReference type="ChEBI" id="CHEBI:30616"/>
    </ligand>
</feature>
<dbReference type="FunFam" id="3.30.420.40:FF:000007">
    <property type="entry name" value="Glycerol kinase"/>
    <property type="match status" value="1"/>
</dbReference>
<keyword evidence="7 9" id="KW-0067">ATP-binding</keyword>
<feature type="binding site" evidence="9">
    <location>
        <position position="243"/>
    </location>
    <ligand>
        <name>glycerol</name>
        <dbReference type="ChEBI" id="CHEBI:17754"/>
    </ligand>
</feature>
<feature type="binding site" evidence="9">
    <location>
        <position position="81"/>
    </location>
    <ligand>
        <name>glycerol</name>
        <dbReference type="ChEBI" id="CHEBI:17754"/>
    </ligand>
</feature>
<feature type="binding site" evidence="9">
    <location>
        <position position="11"/>
    </location>
    <ligand>
        <name>sn-glycerol 3-phosphate</name>
        <dbReference type="ChEBI" id="CHEBI:57597"/>
    </ligand>
</feature>
<dbReference type="NCBIfam" id="TIGR01311">
    <property type="entry name" value="glycerol_kin"/>
    <property type="match status" value="1"/>
</dbReference>
<comment type="activity regulation">
    <text evidence="9">Inhibited by fructose 1,6-bisphosphate (FBP).</text>
</comment>
<dbReference type="NCBIfam" id="NF000756">
    <property type="entry name" value="PRK00047.1"/>
    <property type="match status" value="1"/>
</dbReference>
<feature type="binding site" evidence="9">
    <location>
        <position position="11"/>
    </location>
    <ligand>
        <name>ADP</name>
        <dbReference type="ChEBI" id="CHEBI:456216"/>
    </ligand>
</feature>
<dbReference type="GO" id="GO:0004370">
    <property type="term" value="F:glycerol kinase activity"/>
    <property type="evidence" value="ECO:0007669"/>
    <property type="project" value="UniProtKB-UniRule"/>
</dbReference>
<feature type="domain" description="Carbohydrate kinase FGGY C-terminal" evidence="12">
    <location>
        <begin position="259"/>
        <end position="448"/>
    </location>
</feature>
<feature type="binding site" evidence="9">
    <location>
        <position position="81"/>
    </location>
    <ligand>
        <name>sn-glycerol 3-phosphate</name>
        <dbReference type="ChEBI" id="CHEBI:57597"/>
    </ligand>
</feature>
<organism evidence="13">
    <name type="scientific">uncultured bacterium B7P37metaSE</name>
    <dbReference type="NCBI Taxonomy" id="670783"/>
    <lineage>
        <taxon>Bacteria</taxon>
        <taxon>environmental samples</taxon>
    </lineage>
</organism>
<comment type="pathway">
    <text evidence="1 9">Polyol metabolism; glycerol degradation via glycerol kinase pathway; sn-glycerol 3-phosphate from glycerol: step 1/1.</text>
</comment>
<gene>
    <name evidence="9" type="primary">glpK</name>
</gene>
<feature type="binding site" evidence="9">
    <location>
        <position position="242"/>
    </location>
    <ligand>
        <name>glycerol</name>
        <dbReference type="ChEBI" id="CHEBI:17754"/>
    </ligand>
</feature>
<dbReference type="Pfam" id="PF00370">
    <property type="entry name" value="FGGY_N"/>
    <property type="match status" value="1"/>
</dbReference>
<feature type="binding site" evidence="9">
    <location>
        <position position="133"/>
    </location>
    <ligand>
        <name>sn-glycerol 3-phosphate</name>
        <dbReference type="ChEBI" id="CHEBI:57597"/>
    </ligand>
</feature>
<dbReference type="GO" id="GO:0005829">
    <property type="term" value="C:cytosol"/>
    <property type="evidence" value="ECO:0007669"/>
    <property type="project" value="UniProtKB-ARBA"/>
</dbReference>
<comment type="function">
    <text evidence="9">Key enzyme in the regulation of glycerol uptake and metabolism. Catalyzes the phosphorylation of glycerol to yield sn-glycerol 3-phosphate.</text>
</comment>
<feature type="binding site" evidence="9">
    <location>
        <position position="307"/>
    </location>
    <ligand>
        <name>ADP</name>
        <dbReference type="ChEBI" id="CHEBI:456216"/>
    </ligand>
</feature>
<proteinExistence type="inferred from homology"/>
<feature type="binding site" evidence="9">
    <location>
        <position position="242"/>
    </location>
    <ligand>
        <name>sn-glycerol 3-phosphate</name>
        <dbReference type="ChEBI" id="CHEBI:57597"/>
    </ligand>
</feature>
<dbReference type="InterPro" id="IPR018484">
    <property type="entry name" value="FGGY_N"/>
</dbReference>
<feature type="binding site" evidence="9">
    <location>
        <position position="82"/>
    </location>
    <ligand>
        <name>sn-glycerol 3-phosphate</name>
        <dbReference type="ChEBI" id="CHEBI:57597"/>
    </ligand>
</feature>
<evidence type="ECO:0000256" key="1">
    <source>
        <dbReference type="ARBA" id="ARBA00005190"/>
    </source>
</evidence>
<keyword evidence="3 9" id="KW-0808">Transferase</keyword>
<dbReference type="Pfam" id="PF02782">
    <property type="entry name" value="FGGY_C"/>
    <property type="match status" value="1"/>
</dbReference>
<dbReference type="UniPathway" id="UPA00618">
    <property type="reaction ID" value="UER00672"/>
</dbReference>
<feature type="binding site" evidence="9">
    <location>
        <position position="133"/>
    </location>
    <ligand>
        <name>glycerol</name>
        <dbReference type="ChEBI" id="CHEBI:17754"/>
    </ligand>
</feature>
<feature type="binding site" evidence="9">
    <location>
        <position position="264"/>
    </location>
    <ligand>
        <name>ADP</name>
        <dbReference type="ChEBI" id="CHEBI:456216"/>
    </ligand>
</feature>
<evidence type="ECO:0000256" key="2">
    <source>
        <dbReference type="ARBA" id="ARBA00009156"/>
    </source>
</evidence>
<protein>
    <recommendedName>
        <fullName evidence="9">Glycerol kinase</fullName>
        <ecNumber evidence="9">2.7.1.30</ecNumber>
    </recommendedName>
    <alternativeName>
        <fullName evidence="9">ATP:glycerol 3-phosphotransferase</fullName>
    </alternativeName>
    <alternativeName>
        <fullName evidence="9">Glycerokinase</fullName>
        <shortName evidence="9">GK</shortName>
    </alternativeName>
</protein>
<feature type="binding site" evidence="9">
    <location>
        <position position="409"/>
    </location>
    <ligand>
        <name>ADP</name>
        <dbReference type="ChEBI" id="CHEBI:456216"/>
    </ligand>
</feature>
<dbReference type="GO" id="GO:0005524">
    <property type="term" value="F:ATP binding"/>
    <property type="evidence" value="ECO:0007669"/>
    <property type="project" value="UniProtKB-UniRule"/>
</dbReference>
<evidence type="ECO:0000259" key="11">
    <source>
        <dbReference type="Pfam" id="PF00370"/>
    </source>
</evidence>
<dbReference type="PROSITE" id="PS00445">
    <property type="entry name" value="FGGY_KINASES_2"/>
    <property type="match status" value="1"/>
</dbReference>
<dbReference type="EMBL" id="GQ406244">
    <property type="protein sequence ID" value="ACV30046.1"/>
    <property type="molecule type" value="Genomic_DNA"/>
</dbReference>
<dbReference type="FunFam" id="3.30.420.40:FF:000008">
    <property type="entry name" value="Glycerol kinase"/>
    <property type="match status" value="1"/>
</dbReference>
<keyword evidence="4 9" id="KW-0547">Nucleotide-binding</keyword>
<feature type="binding site" evidence="9">
    <location>
        <position position="311"/>
    </location>
    <ligand>
        <name>ATP</name>
        <dbReference type="ChEBI" id="CHEBI:30616"/>
    </ligand>
</feature>
<dbReference type="EC" id="2.7.1.30" evidence="9"/>
<evidence type="ECO:0000256" key="7">
    <source>
        <dbReference type="ARBA" id="ARBA00022840"/>
    </source>
</evidence>
<dbReference type="PANTHER" id="PTHR10196:SF78">
    <property type="entry name" value="GLYCEROL KINASE"/>
    <property type="match status" value="1"/>
</dbReference>
<evidence type="ECO:0000256" key="8">
    <source>
        <dbReference type="ARBA" id="ARBA00052101"/>
    </source>
</evidence>
<dbReference type="AlphaFoldDB" id="C8CIK2"/>
<reference evidence="13" key="1">
    <citation type="submission" date="2009-07" db="EMBL/GenBank/DDBJ databases">
        <title>Construction of a metagenomic library and prospecting for genes involved in antibiotic biosynthesis.</title>
        <authorList>
            <person name="Schuch V."/>
            <person name="Gomes E.S."/>
            <person name="Lemos E.G.M."/>
        </authorList>
    </citation>
    <scope>NUCLEOTIDE SEQUENCE</scope>
</reference>
<evidence type="ECO:0000256" key="6">
    <source>
        <dbReference type="ARBA" id="ARBA00022798"/>
    </source>
</evidence>
<dbReference type="InterPro" id="IPR000577">
    <property type="entry name" value="Carb_kinase_FGGY"/>
</dbReference>
<feature type="binding site" evidence="9">
    <location>
        <position position="11"/>
    </location>
    <ligand>
        <name>ATP</name>
        <dbReference type="ChEBI" id="CHEBI:30616"/>
    </ligand>
</feature>
<dbReference type="InterPro" id="IPR005999">
    <property type="entry name" value="Glycerol_kin"/>
</dbReference>
<dbReference type="Gene3D" id="3.30.420.40">
    <property type="match status" value="2"/>
</dbReference>
<accession>C8CIK2</accession>
<comment type="caution">
    <text evidence="9">Lacks conserved residue(s) required for the propagation of feature annotation.</text>
</comment>
<comment type="similarity">
    <text evidence="2 9 10">Belongs to the FGGY kinase family.</text>
</comment>
<dbReference type="InterPro" id="IPR043129">
    <property type="entry name" value="ATPase_NBD"/>
</dbReference>
<evidence type="ECO:0000313" key="13">
    <source>
        <dbReference type="EMBL" id="ACV30046.1"/>
    </source>
</evidence>
<feature type="binding site" evidence="9">
    <location>
        <position position="307"/>
    </location>
    <ligand>
        <name>ATP</name>
        <dbReference type="ChEBI" id="CHEBI:30616"/>
    </ligand>
</feature>
<dbReference type="InterPro" id="IPR018485">
    <property type="entry name" value="FGGY_C"/>
</dbReference>
<evidence type="ECO:0000256" key="4">
    <source>
        <dbReference type="ARBA" id="ARBA00022741"/>
    </source>
</evidence>
<sequence length="494" mass="52590">MPHIVAIDQGTTSTRAIVFDAALAPVASAQQELRQIYPQPGWVEHNPEEIWSGVVATVRDALAQAGLAARDVAAIGITNQRETAIVWERATGKPIHNAIVWQDRRTAENCAALRAAGQEAAIGDKTGLLLDPYFSATKIAWLLDHVDGARTAATQGRLAFGTVDSFLLWRLTGGKVHRTDATNAARTLLFDIRRGRWDDALAGVLRVPSKLLPEVHDCAADFGTTTPELFGGAICILGVAGDQQAATIGQGCFSPGMMKSTYGTGCFALLNTGADPVRSRHRLLTTIAYQLGGRRTYALEGAIFIAGAAVQWLRDGLHFIAQADEVNALAQQADAAEQVYLVPAFVGLGAPHWDANARGALFGLTRNCGPAEIARAALEAVGYQTRDLLEAMRADWPGAGDTVLRVDGGMTASDVAMQFVADILGAPVDRPAVMETTALGAAYLAGLQAGVCPEPSGFAATWRLERRFTPAMDAATRARKWSGWQDAVRRVLSA</sequence>
<feature type="binding site" evidence="9">
    <location>
        <position position="409"/>
    </location>
    <ligand>
        <name>ATP</name>
        <dbReference type="ChEBI" id="CHEBI:30616"/>
    </ligand>
</feature>
<dbReference type="PIRSF" id="PIRSF000538">
    <property type="entry name" value="GlpK"/>
    <property type="match status" value="1"/>
</dbReference>
<dbReference type="PANTHER" id="PTHR10196">
    <property type="entry name" value="SUGAR KINASE"/>
    <property type="match status" value="1"/>
</dbReference>
<evidence type="ECO:0000259" key="12">
    <source>
        <dbReference type="Pfam" id="PF02782"/>
    </source>
</evidence>
<dbReference type="HAMAP" id="MF_00186">
    <property type="entry name" value="Glycerol_kin"/>
    <property type="match status" value="1"/>
</dbReference>
<name>C8CIK2_9BACT</name>
<keyword evidence="5 9" id="KW-0418">Kinase</keyword>
<dbReference type="SUPFAM" id="SSF53067">
    <property type="entry name" value="Actin-like ATPase domain"/>
    <property type="match status" value="2"/>
</dbReference>